<evidence type="ECO:0000313" key="3">
    <source>
        <dbReference type="Proteomes" id="UP000199065"/>
    </source>
</evidence>
<keyword evidence="1" id="KW-0732">Signal</keyword>
<accession>A0A1I2Q1S3</accession>
<organism evidence="2 3">
    <name type="scientific">Corynebacterium spheniscorum</name>
    <dbReference type="NCBI Taxonomy" id="185761"/>
    <lineage>
        <taxon>Bacteria</taxon>
        <taxon>Bacillati</taxon>
        <taxon>Actinomycetota</taxon>
        <taxon>Actinomycetes</taxon>
        <taxon>Mycobacteriales</taxon>
        <taxon>Corynebacteriaceae</taxon>
        <taxon>Corynebacterium</taxon>
    </lineage>
</organism>
<name>A0A1I2Q1S3_9CORY</name>
<dbReference type="Proteomes" id="UP000199065">
    <property type="component" value="Unassembled WGS sequence"/>
</dbReference>
<feature type="signal peptide" evidence="1">
    <location>
        <begin position="1"/>
        <end position="25"/>
    </location>
</feature>
<feature type="chain" id="PRO_5011675896" evidence="1">
    <location>
        <begin position="26"/>
        <end position="369"/>
    </location>
</feature>
<gene>
    <name evidence="2" type="ORF">SAMN05660282_00259</name>
</gene>
<dbReference type="STRING" id="185761.SAMN05660282_00259"/>
<dbReference type="RefSeq" id="WP_223845848.1">
    <property type="nucleotide sequence ID" value="NZ_FOPJ01000001.1"/>
</dbReference>
<dbReference type="InterPro" id="IPR013207">
    <property type="entry name" value="LGFP"/>
</dbReference>
<sequence length="369" mass="40353">MGKPKLLVWASASVLMLSLAPPSFAQTGESLADQMAYAEQVSLADRYSLQVQPDETLNSQEPGFDKNNVDNQAGVNWNPTLKPQAEIIPGKMRSDREEIPGGFTKEEADLAELQEAQEQAAALGEGPSLRSAASHCSTYWPSPYQVCGAIREKYDSMGGPRSFLTWPKSNELGVPDGVGRRNEFLNGHIYWQPDTGAHSVSTHFATVWARNGWEAGRMGYPTSDEYVAADGVGRRQDFQDWHIMGSLAGMAAIGGAIFDKWVELGAELGPLSYPLNDETATADGTGRYNNFLGGVIFWHPQYGAHDVSGVPLLIWSKSGYEQGQWGYPTSSAAHRDDYPIATYQEFSKSRWTSPQKLLIPVTLLSTASP</sequence>
<dbReference type="EMBL" id="FOPJ01000001">
    <property type="protein sequence ID" value="SFG20187.1"/>
    <property type="molecule type" value="Genomic_DNA"/>
</dbReference>
<dbReference type="AlphaFoldDB" id="A0A1I2Q1S3"/>
<dbReference type="Pfam" id="PF08310">
    <property type="entry name" value="LGFP"/>
    <property type="match status" value="3"/>
</dbReference>
<evidence type="ECO:0000256" key="1">
    <source>
        <dbReference type="SAM" id="SignalP"/>
    </source>
</evidence>
<reference evidence="2 3" key="1">
    <citation type="submission" date="2016-10" db="EMBL/GenBank/DDBJ databases">
        <authorList>
            <person name="de Groot N.N."/>
        </authorList>
    </citation>
    <scope>NUCLEOTIDE SEQUENCE [LARGE SCALE GENOMIC DNA]</scope>
    <source>
        <strain>J11</strain>
        <strain evidence="3">PG 39</strain>
    </source>
</reference>
<keyword evidence="3" id="KW-1185">Reference proteome</keyword>
<evidence type="ECO:0000313" key="2">
    <source>
        <dbReference type="EMBL" id="SFG20187.1"/>
    </source>
</evidence>
<protein>
    <submittedName>
        <fullName evidence="2">LGFP repeat-containing protein</fullName>
    </submittedName>
</protein>
<proteinExistence type="predicted"/>